<dbReference type="OrthoDB" id="7595696at2"/>
<evidence type="ECO:0000313" key="3">
    <source>
        <dbReference type="Proteomes" id="UP000006578"/>
    </source>
</evidence>
<dbReference type="Proteomes" id="UP000006578">
    <property type="component" value="Chromosome"/>
</dbReference>
<dbReference type="EMBL" id="CP000356">
    <property type="protein sequence ID" value="ABF53410.1"/>
    <property type="molecule type" value="Genomic_DNA"/>
</dbReference>
<dbReference type="HOGENOM" id="CLU_2025235_0_0_5"/>
<sequence>MIAWSAIAAGLAIVVALAHSAISERVILQPLFRQPAQGLLATEPGRGIVRAVFHIPSVAWAALGLGVWLNRLQNGPDLVAVIAMIVFASSAISNLVALRRPHPGGLLLLLATATTATDLIVN</sequence>
<keyword evidence="1" id="KW-0812">Transmembrane</keyword>
<dbReference type="RefSeq" id="WP_011541990.1">
    <property type="nucleotide sequence ID" value="NC_008048.1"/>
</dbReference>
<evidence type="ECO:0000256" key="1">
    <source>
        <dbReference type="SAM" id="Phobius"/>
    </source>
</evidence>
<gene>
    <name evidence="2" type="ordered locus">Sala_1697</name>
</gene>
<proteinExistence type="predicted"/>
<organism evidence="2 3">
    <name type="scientific">Sphingopyxis alaskensis (strain DSM 13593 / LMG 18877 / RB2256)</name>
    <name type="common">Sphingomonas alaskensis</name>
    <dbReference type="NCBI Taxonomy" id="317655"/>
    <lineage>
        <taxon>Bacteria</taxon>
        <taxon>Pseudomonadati</taxon>
        <taxon>Pseudomonadota</taxon>
        <taxon>Alphaproteobacteria</taxon>
        <taxon>Sphingomonadales</taxon>
        <taxon>Sphingomonadaceae</taxon>
        <taxon>Sphingopyxis</taxon>
    </lineage>
</organism>
<keyword evidence="3" id="KW-1185">Reference proteome</keyword>
<reference evidence="2 3" key="1">
    <citation type="journal article" date="2009" name="Proc. Natl. Acad. Sci. U.S.A.">
        <title>The genomic basis of trophic strategy in marine bacteria.</title>
        <authorList>
            <person name="Lauro F.M."/>
            <person name="McDougald D."/>
            <person name="Thomas T."/>
            <person name="Williams T.J."/>
            <person name="Egan S."/>
            <person name="Rice S."/>
            <person name="DeMaere M.Z."/>
            <person name="Ting L."/>
            <person name="Ertan H."/>
            <person name="Johnson J."/>
            <person name="Ferriera S."/>
            <person name="Lapidus A."/>
            <person name="Anderson I."/>
            <person name="Kyrpides N."/>
            <person name="Munk A.C."/>
            <person name="Detter C."/>
            <person name="Han C.S."/>
            <person name="Brown M.V."/>
            <person name="Robb F.T."/>
            <person name="Kjelleberg S."/>
            <person name="Cavicchioli R."/>
        </authorList>
    </citation>
    <scope>NUCLEOTIDE SEQUENCE [LARGE SCALE GENOMIC DNA]</scope>
    <source>
        <strain evidence="3">DSM 13593 / LMG 18877 / RB2256</strain>
    </source>
</reference>
<dbReference type="STRING" id="317655.Sala_1697"/>
<feature type="transmembrane region" description="Helical" evidence="1">
    <location>
        <begin position="78"/>
        <end position="98"/>
    </location>
</feature>
<keyword evidence="1" id="KW-0472">Membrane</keyword>
<dbReference type="AlphaFoldDB" id="Q1GSG2"/>
<dbReference type="KEGG" id="sal:Sala_1697"/>
<evidence type="ECO:0000313" key="2">
    <source>
        <dbReference type="EMBL" id="ABF53410.1"/>
    </source>
</evidence>
<keyword evidence="1" id="KW-1133">Transmembrane helix</keyword>
<name>Q1GSG2_SPHAL</name>
<accession>Q1GSG2</accession>
<feature type="transmembrane region" description="Helical" evidence="1">
    <location>
        <begin position="47"/>
        <end position="69"/>
    </location>
</feature>
<protein>
    <submittedName>
        <fullName evidence="2">Uncharacterized protein</fullName>
    </submittedName>
</protein>